<evidence type="ECO:0000256" key="14">
    <source>
        <dbReference type="RuleBase" id="RU004175"/>
    </source>
</evidence>
<dbReference type="InterPro" id="IPR022695">
    <property type="entry name" value="Histidinol_DH_monofunct"/>
</dbReference>
<evidence type="ECO:0000313" key="15">
    <source>
        <dbReference type="EMBL" id="SDF35517.1"/>
    </source>
</evidence>
<dbReference type="Pfam" id="PF00815">
    <property type="entry name" value="Histidinol_dh"/>
    <property type="match status" value="1"/>
</dbReference>
<keyword evidence="8" id="KW-0028">Amino-acid biosynthesis</keyword>
<evidence type="ECO:0000256" key="9">
    <source>
        <dbReference type="PIRNR" id="PIRNR000099"/>
    </source>
</evidence>
<evidence type="ECO:0000256" key="2">
    <source>
        <dbReference type="ARBA" id="ARBA00010178"/>
    </source>
</evidence>
<feature type="binding site" evidence="8 11">
    <location>
        <position position="208"/>
    </location>
    <ligand>
        <name>NAD(+)</name>
        <dbReference type="ChEBI" id="CHEBI:57540"/>
    </ligand>
</feature>
<evidence type="ECO:0000313" key="16">
    <source>
        <dbReference type="Proteomes" id="UP000243333"/>
    </source>
</evidence>
<dbReference type="STRING" id="1123285.SAMN05660235_01285"/>
<feature type="binding site" evidence="8 12">
    <location>
        <position position="279"/>
    </location>
    <ligand>
        <name>substrate</name>
    </ligand>
</feature>
<feature type="binding site" evidence="8 13">
    <location>
        <position position="378"/>
    </location>
    <ligand>
        <name>Zn(2+)</name>
        <dbReference type="ChEBI" id="CHEBI:29105"/>
    </ligand>
</feature>
<dbReference type="Gene3D" id="1.20.5.1300">
    <property type="match status" value="1"/>
</dbReference>
<dbReference type="GO" id="GO:0008270">
    <property type="term" value="F:zinc ion binding"/>
    <property type="evidence" value="ECO:0007669"/>
    <property type="project" value="UniProtKB-UniRule"/>
</dbReference>
<dbReference type="OrthoDB" id="9805269at2"/>
<organism evidence="15 16">
    <name type="scientific">Sporolituus thermophilus DSM 23256</name>
    <dbReference type="NCBI Taxonomy" id="1123285"/>
    <lineage>
        <taxon>Bacteria</taxon>
        <taxon>Bacillati</taxon>
        <taxon>Bacillota</taxon>
        <taxon>Negativicutes</taxon>
        <taxon>Selenomonadales</taxon>
        <taxon>Sporomusaceae</taxon>
        <taxon>Sporolituus</taxon>
    </lineage>
</organism>
<evidence type="ECO:0000256" key="4">
    <source>
        <dbReference type="ARBA" id="ARBA00022723"/>
    </source>
</evidence>
<feature type="active site" description="Proton acceptor" evidence="8 10">
    <location>
        <position position="344"/>
    </location>
</feature>
<keyword evidence="4 8" id="KW-0479">Metal-binding</keyword>
<keyword evidence="8 11" id="KW-0520">NAD</keyword>
<reference evidence="16" key="1">
    <citation type="submission" date="2016-10" db="EMBL/GenBank/DDBJ databases">
        <authorList>
            <person name="Varghese N."/>
            <person name="Submissions S."/>
        </authorList>
    </citation>
    <scope>NUCLEOTIDE SEQUENCE [LARGE SCALE GENOMIC DNA]</scope>
    <source>
        <strain evidence="16">DSM 23256</strain>
    </source>
</reference>
<dbReference type="GO" id="GO:0000105">
    <property type="term" value="P:L-histidine biosynthetic process"/>
    <property type="evidence" value="ECO:0007669"/>
    <property type="project" value="UniProtKB-UniRule"/>
</dbReference>
<dbReference type="AlphaFoldDB" id="A0A1G7KEA7"/>
<evidence type="ECO:0000256" key="13">
    <source>
        <dbReference type="PIRSR" id="PIRSR000099-4"/>
    </source>
</evidence>
<keyword evidence="8" id="KW-0368">Histidine biosynthesis</keyword>
<gene>
    <name evidence="8" type="primary">hisD</name>
    <name evidence="15" type="ORF">SAMN05660235_01285</name>
</gene>
<feature type="active site" description="Proton acceptor" evidence="8 10">
    <location>
        <position position="345"/>
    </location>
</feature>
<dbReference type="RefSeq" id="WP_093689200.1">
    <property type="nucleotide sequence ID" value="NZ_FNBU01000008.1"/>
</dbReference>
<name>A0A1G7KEA7_9FIRM</name>
<feature type="binding site" evidence="8 13">
    <location>
        <position position="279"/>
    </location>
    <ligand>
        <name>Zn(2+)</name>
        <dbReference type="ChEBI" id="CHEBI:29105"/>
    </ligand>
</feature>
<dbReference type="CDD" id="cd06572">
    <property type="entry name" value="Histidinol_dh"/>
    <property type="match status" value="1"/>
</dbReference>
<dbReference type="GO" id="GO:0051287">
    <property type="term" value="F:NAD binding"/>
    <property type="evidence" value="ECO:0007669"/>
    <property type="project" value="InterPro"/>
</dbReference>
<evidence type="ECO:0000256" key="1">
    <source>
        <dbReference type="ARBA" id="ARBA00003850"/>
    </source>
</evidence>
<dbReference type="PANTHER" id="PTHR21256">
    <property type="entry name" value="HISTIDINOL DEHYDROGENASE HDH"/>
    <property type="match status" value="1"/>
</dbReference>
<dbReference type="EC" id="1.1.1.23" evidence="3 8"/>
<feature type="binding site" evidence="8 12">
    <location>
        <position position="254"/>
    </location>
    <ligand>
        <name>substrate</name>
    </ligand>
</feature>
<dbReference type="EMBL" id="FNBU01000008">
    <property type="protein sequence ID" value="SDF35517.1"/>
    <property type="molecule type" value="Genomic_DNA"/>
</dbReference>
<comment type="function">
    <text evidence="1 8">Catalyzes the sequential NAD-dependent oxidations of L-histidinol to L-histidinaldehyde and then to L-histidine.</text>
</comment>
<feature type="binding site" evidence="8 13">
    <location>
        <position position="276"/>
    </location>
    <ligand>
        <name>Zn(2+)</name>
        <dbReference type="ChEBI" id="CHEBI:29105"/>
    </ligand>
</feature>
<dbReference type="FunFam" id="3.40.50.1980:FF:000026">
    <property type="entry name" value="Histidinol dehydrogenase"/>
    <property type="match status" value="1"/>
</dbReference>
<dbReference type="GO" id="GO:0005829">
    <property type="term" value="C:cytosol"/>
    <property type="evidence" value="ECO:0007669"/>
    <property type="project" value="TreeGrafter"/>
</dbReference>
<evidence type="ECO:0000256" key="8">
    <source>
        <dbReference type="HAMAP-Rule" id="MF_01024"/>
    </source>
</evidence>
<feature type="binding site" evidence="8 12">
    <location>
        <position position="437"/>
    </location>
    <ligand>
        <name>substrate</name>
    </ligand>
</feature>
<accession>A0A1G7KEA7</accession>
<proteinExistence type="inferred from homology"/>
<feature type="binding site" evidence="8 11">
    <location>
        <position position="146"/>
    </location>
    <ligand>
        <name>NAD(+)</name>
        <dbReference type="ChEBI" id="CHEBI:57540"/>
    </ligand>
</feature>
<evidence type="ECO:0000256" key="7">
    <source>
        <dbReference type="ARBA" id="ARBA00049489"/>
    </source>
</evidence>
<dbReference type="Gene3D" id="3.40.50.1980">
    <property type="entry name" value="Nitrogenase molybdenum iron protein domain"/>
    <property type="match status" value="2"/>
</dbReference>
<feature type="binding site" evidence="8 12">
    <location>
        <position position="345"/>
    </location>
    <ligand>
        <name>substrate</name>
    </ligand>
</feature>
<dbReference type="FunFam" id="3.40.50.1980:FF:000001">
    <property type="entry name" value="Histidinol dehydrogenase"/>
    <property type="match status" value="1"/>
</dbReference>
<dbReference type="SUPFAM" id="SSF53720">
    <property type="entry name" value="ALDH-like"/>
    <property type="match status" value="1"/>
</dbReference>
<evidence type="ECO:0000256" key="5">
    <source>
        <dbReference type="ARBA" id="ARBA00022833"/>
    </source>
</evidence>
<feature type="binding site" evidence="8 11">
    <location>
        <position position="231"/>
    </location>
    <ligand>
        <name>NAD(+)</name>
        <dbReference type="ChEBI" id="CHEBI:57540"/>
    </ligand>
</feature>
<evidence type="ECO:0000256" key="10">
    <source>
        <dbReference type="PIRSR" id="PIRSR000099-1"/>
    </source>
</evidence>
<sequence length="446" mass="47827">MKIIFTPKLTPQEMAALFRKPAFDEVELSENVRWRVREVFGRDMTAGEVVARIVDDVRREGDDALLRYTRAIDGAELSPATLAVSEAEFAAAAGMVENAAVAAIRRAIANVRRFHAEQLPKSWFTEREQGAILGQKCIPLDRVGIYVPGGTAAYPSSVIMNAVPAVVAGVKEIIMTVPPARDGRINPYVLVAAREAGVTHVFKAGGAQAVAALAFGTATVPKVDKIVGPGNLFVTLAKKAVYGHCDIDMLAGPSEILIIADSTADPRYVAADLLSQAEHDPLASSILITDSEELARQVTAEIEVQLAALPRREIAVAALERTGLIVIARDLREAVELANMSAPEHLEIITADPFSLLPYVRHAGAVFLGPYSPEPLGDYLAGPNHVLPTGGTARFYSVLNVETFMKKTSIIAYTKAALAAVSDDIIRLATVEGLEAHANAVRLRKE</sequence>
<keyword evidence="5 8" id="KW-0862">Zinc</keyword>
<feature type="binding site" evidence="8 13">
    <location>
        <position position="437"/>
    </location>
    <ligand>
        <name>Zn(2+)</name>
        <dbReference type="ChEBI" id="CHEBI:29105"/>
    </ligand>
</feature>
<dbReference type="GO" id="GO:0004399">
    <property type="term" value="F:histidinol dehydrogenase activity"/>
    <property type="evidence" value="ECO:0007669"/>
    <property type="project" value="UniProtKB-UniRule"/>
</dbReference>
<evidence type="ECO:0000256" key="11">
    <source>
        <dbReference type="PIRSR" id="PIRSR000099-2"/>
    </source>
</evidence>
<comment type="similarity">
    <text evidence="2 8 9 14">Belongs to the histidinol dehydrogenase family.</text>
</comment>
<dbReference type="PRINTS" id="PR00083">
    <property type="entry name" value="HOLDHDRGNASE"/>
</dbReference>
<evidence type="ECO:0000256" key="3">
    <source>
        <dbReference type="ARBA" id="ARBA00012965"/>
    </source>
</evidence>
<dbReference type="PIRSF" id="PIRSF000099">
    <property type="entry name" value="Histidinol_dh"/>
    <property type="match status" value="1"/>
</dbReference>
<comment type="catalytic activity">
    <reaction evidence="7 8">
        <text>L-histidinol + 2 NAD(+) + H2O = L-histidine + 2 NADH + 3 H(+)</text>
        <dbReference type="Rhea" id="RHEA:20641"/>
        <dbReference type="ChEBI" id="CHEBI:15377"/>
        <dbReference type="ChEBI" id="CHEBI:15378"/>
        <dbReference type="ChEBI" id="CHEBI:57540"/>
        <dbReference type="ChEBI" id="CHEBI:57595"/>
        <dbReference type="ChEBI" id="CHEBI:57699"/>
        <dbReference type="ChEBI" id="CHEBI:57945"/>
        <dbReference type="EC" id="1.1.1.23"/>
    </reaction>
</comment>
<dbReference type="PANTHER" id="PTHR21256:SF2">
    <property type="entry name" value="HISTIDINE BIOSYNTHESIS TRIFUNCTIONAL PROTEIN"/>
    <property type="match status" value="1"/>
</dbReference>
<feature type="binding site" evidence="8 12">
    <location>
        <position position="378"/>
    </location>
    <ligand>
        <name>substrate</name>
    </ligand>
</feature>
<dbReference type="InterPro" id="IPR016161">
    <property type="entry name" value="Ald_DH/histidinol_DH"/>
</dbReference>
<dbReference type="UniPathway" id="UPA00031">
    <property type="reaction ID" value="UER00014"/>
</dbReference>
<comment type="cofactor">
    <cofactor evidence="8 13">
        <name>Zn(2+)</name>
        <dbReference type="ChEBI" id="CHEBI:29105"/>
    </cofactor>
    <text evidence="8 13">Binds 1 zinc ion per subunit.</text>
</comment>
<evidence type="ECO:0000256" key="12">
    <source>
        <dbReference type="PIRSR" id="PIRSR000099-3"/>
    </source>
</evidence>
<dbReference type="HAMAP" id="MF_01024">
    <property type="entry name" value="HisD"/>
    <property type="match status" value="1"/>
</dbReference>
<dbReference type="PROSITE" id="PS00611">
    <property type="entry name" value="HISOL_DEHYDROGENASE"/>
    <property type="match status" value="1"/>
</dbReference>
<feature type="binding site" evidence="8 12">
    <location>
        <position position="432"/>
    </location>
    <ligand>
        <name>substrate</name>
    </ligand>
</feature>
<keyword evidence="16" id="KW-1185">Reference proteome</keyword>
<dbReference type="Proteomes" id="UP000243333">
    <property type="component" value="Unassembled WGS sequence"/>
</dbReference>
<evidence type="ECO:0000256" key="6">
    <source>
        <dbReference type="ARBA" id="ARBA00023002"/>
    </source>
</evidence>
<protein>
    <recommendedName>
        <fullName evidence="3 8">Histidinol dehydrogenase</fullName>
        <shortName evidence="8">HDH</shortName>
        <ecNumber evidence="3 8">1.1.1.23</ecNumber>
    </recommendedName>
</protein>
<keyword evidence="6 8" id="KW-0560">Oxidoreductase</keyword>
<dbReference type="NCBIfam" id="TIGR00069">
    <property type="entry name" value="hisD"/>
    <property type="match status" value="1"/>
</dbReference>
<dbReference type="InterPro" id="IPR001692">
    <property type="entry name" value="Histidinol_DH_CS"/>
</dbReference>
<comment type="pathway">
    <text evidence="8">Amino-acid biosynthesis; L-histidine biosynthesis; L-histidine from 5-phospho-alpha-D-ribose 1-diphosphate: step 9/9.</text>
</comment>
<dbReference type="InterPro" id="IPR012131">
    <property type="entry name" value="Hstdl_DH"/>
</dbReference>
<feature type="binding site" evidence="8 12">
    <location>
        <position position="276"/>
    </location>
    <ligand>
        <name>substrate</name>
    </ligand>
</feature>